<evidence type="ECO:0000256" key="3">
    <source>
        <dbReference type="ARBA" id="ARBA00022692"/>
    </source>
</evidence>
<keyword evidence="7" id="KW-0406">Ion transport</keyword>
<keyword evidence="7" id="KW-0915">Sodium</keyword>
<dbReference type="Gene3D" id="1.20.1530.10">
    <property type="entry name" value="Na+/H+ antiporter like domain"/>
    <property type="match status" value="1"/>
</dbReference>
<dbReference type="GO" id="GO:0015385">
    <property type="term" value="F:sodium:proton antiporter activity"/>
    <property type="evidence" value="ECO:0007669"/>
    <property type="project" value="UniProtKB-UniRule"/>
</dbReference>
<protein>
    <recommendedName>
        <fullName evidence="7">Na(+)/H(+) antiporter NhaA</fullName>
    </recommendedName>
    <alternativeName>
        <fullName evidence="7">Sodium/proton antiporter NhaA</fullName>
    </alternativeName>
</protein>
<feature type="transmembrane region" description="Helical" evidence="7">
    <location>
        <begin position="74"/>
        <end position="94"/>
    </location>
</feature>
<name>A0A839EYN3_9GAMM</name>
<feature type="transmembrane region" description="Helical" evidence="7">
    <location>
        <begin position="139"/>
        <end position="159"/>
    </location>
</feature>
<keyword evidence="4 7" id="KW-1133">Transmembrane helix</keyword>
<dbReference type="Pfam" id="PF06965">
    <property type="entry name" value="Na_H_antiport_1"/>
    <property type="match status" value="1"/>
</dbReference>
<comment type="caution">
    <text evidence="8">The sequence shown here is derived from an EMBL/GenBank/DDBJ whole genome shotgun (WGS) entry which is preliminary data.</text>
</comment>
<dbReference type="GO" id="GO:0005886">
    <property type="term" value="C:plasma membrane"/>
    <property type="evidence" value="ECO:0007669"/>
    <property type="project" value="UniProtKB-SubCell"/>
</dbReference>
<evidence type="ECO:0000313" key="9">
    <source>
        <dbReference type="Proteomes" id="UP000550401"/>
    </source>
</evidence>
<comment type="subcellular location">
    <subcellularLocation>
        <location evidence="1">Cell inner membrane</location>
        <topology evidence="1">Multi-pass membrane protein</topology>
    </subcellularLocation>
    <subcellularLocation>
        <location evidence="7">Cell membrane</location>
        <topology evidence="7">Multi-pass membrane protein</topology>
    </subcellularLocation>
</comment>
<keyword evidence="3 7" id="KW-0812">Transmembrane</keyword>
<dbReference type="InterPro" id="IPR023171">
    <property type="entry name" value="Na/H_antiporter_dom_sf"/>
</dbReference>
<keyword evidence="5 7" id="KW-0472">Membrane</keyword>
<feature type="transmembrane region" description="Helical" evidence="7">
    <location>
        <begin position="166"/>
        <end position="189"/>
    </location>
</feature>
<dbReference type="PANTHER" id="PTHR30341">
    <property type="entry name" value="SODIUM ION/PROTON ANTIPORTER NHAA-RELATED"/>
    <property type="match status" value="1"/>
</dbReference>
<comment type="catalytic activity">
    <reaction evidence="7">
        <text>Na(+)(in) + 2 H(+)(out) = Na(+)(out) + 2 H(+)(in)</text>
        <dbReference type="Rhea" id="RHEA:29251"/>
        <dbReference type="ChEBI" id="CHEBI:15378"/>
        <dbReference type="ChEBI" id="CHEBI:29101"/>
    </reaction>
</comment>
<dbReference type="Proteomes" id="UP000550401">
    <property type="component" value="Unassembled WGS sequence"/>
</dbReference>
<dbReference type="InterPro" id="IPR004670">
    <property type="entry name" value="NhaA"/>
</dbReference>
<dbReference type="HAMAP" id="MF_01844">
    <property type="entry name" value="NhaA"/>
    <property type="match status" value="1"/>
</dbReference>
<dbReference type="RefSeq" id="WP_182529894.1">
    <property type="nucleotide sequence ID" value="NZ_JACGXL010000001.1"/>
</dbReference>
<comment type="similarity">
    <text evidence="7">Belongs to the NhaA Na(+)/H(+) (TC 2.A.33) antiporter family.</text>
</comment>
<comment type="function">
    <text evidence="7">Na(+)/H(+) antiporter that extrudes sodium in exchange for external protons.</text>
</comment>
<gene>
    <name evidence="7" type="primary">nhaA</name>
    <name evidence="8" type="ORF">FHW12_001043</name>
</gene>
<evidence type="ECO:0000256" key="6">
    <source>
        <dbReference type="ARBA" id="ARBA00023201"/>
    </source>
</evidence>
<evidence type="ECO:0000256" key="5">
    <source>
        <dbReference type="ARBA" id="ARBA00023136"/>
    </source>
</evidence>
<proteinExistence type="inferred from homology"/>
<feature type="transmembrane region" description="Helical" evidence="7">
    <location>
        <begin position="195"/>
        <end position="211"/>
    </location>
</feature>
<dbReference type="AlphaFoldDB" id="A0A839EYN3"/>
<reference evidence="8 9" key="1">
    <citation type="submission" date="2020-07" db="EMBL/GenBank/DDBJ databases">
        <title>Genomic Encyclopedia of Type Strains, Phase IV (KMG-V): Genome sequencing to study the core and pangenomes of soil and plant-associated prokaryotes.</title>
        <authorList>
            <person name="Whitman W."/>
        </authorList>
    </citation>
    <scope>NUCLEOTIDE SEQUENCE [LARGE SCALE GENOMIC DNA]</scope>
    <source>
        <strain evidence="8 9">RH2WT43</strain>
    </source>
</reference>
<keyword evidence="7" id="KW-0813">Transport</keyword>
<feature type="transmembrane region" description="Helical" evidence="7">
    <location>
        <begin position="337"/>
        <end position="362"/>
    </location>
</feature>
<evidence type="ECO:0000256" key="1">
    <source>
        <dbReference type="ARBA" id="ARBA00004429"/>
    </source>
</evidence>
<dbReference type="PANTHER" id="PTHR30341:SF0">
    <property type="entry name" value="NA(+)_H(+) ANTIPORTER NHAA"/>
    <property type="match status" value="1"/>
</dbReference>
<feature type="transmembrane region" description="Helical" evidence="7">
    <location>
        <begin position="409"/>
        <end position="431"/>
    </location>
</feature>
<keyword evidence="9" id="KW-1185">Reference proteome</keyword>
<feature type="transmembrane region" description="Helical" evidence="7">
    <location>
        <begin position="106"/>
        <end position="127"/>
    </location>
</feature>
<organism evidence="8 9">
    <name type="scientific">Dokdonella fugitiva</name>
    <dbReference type="NCBI Taxonomy" id="328517"/>
    <lineage>
        <taxon>Bacteria</taxon>
        <taxon>Pseudomonadati</taxon>
        <taxon>Pseudomonadota</taxon>
        <taxon>Gammaproteobacteria</taxon>
        <taxon>Lysobacterales</taxon>
        <taxon>Rhodanobacteraceae</taxon>
        <taxon>Dokdonella</taxon>
    </lineage>
</organism>
<dbReference type="NCBIfam" id="TIGR00773">
    <property type="entry name" value="NhaA"/>
    <property type="match status" value="1"/>
</dbReference>
<dbReference type="EMBL" id="JACGXL010000001">
    <property type="protein sequence ID" value="MBA8886852.1"/>
    <property type="molecule type" value="Genomic_DNA"/>
</dbReference>
<feature type="transmembrane region" description="Helical" evidence="7">
    <location>
        <begin position="312"/>
        <end position="331"/>
    </location>
</feature>
<keyword evidence="6 7" id="KW-0739">Sodium transport</keyword>
<dbReference type="GO" id="GO:0006885">
    <property type="term" value="P:regulation of pH"/>
    <property type="evidence" value="ECO:0007669"/>
    <property type="project" value="UniProtKB-UniRule"/>
</dbReference>
<keyword evidence="7" id="KW-0050">Antiport</keyword>
<accession>A0A839EYN3</accession>
<evidence type="ECO:0000256" key="2">
    <source>
        <dbReference type="ARBA" id="ARBA00022475"/>
    </source>
</evidence>
<evidence type="ECO:0000313" key="8">
    <source>
        <dbReference type="EMBL" id="MBA8886852.1"/>
    </source>
</evidence>
<keyword evidence="2 7" id="KW-1003">Cell membrane</keyword>
<feature type="transmembrane region" description="Helical" evidence="7">
    <location>
        <begin position="374"/>
        <end position="397"/>
    </location>
</feature>
<evidence type="ECO:0000256" key="7">
    <source>
        <dbReference type="HAMAP-Rule" id="MF_01844"/>
    </source>
</evidence>
<sequence length="450" mass="48110">MKRSLDRLPAEPMDRFMRPFAQFLRVEAAAGSVLLLCTVIALALSNSGWRDTYMELWETTVALRWGDAEFSRSFKHWIIDGGMTLFFFVIALELKREMVFGGLRNLRSAAFSMAAAIGGMVVPAVLFTWLRGGGMEGRAWGVVMATDTAFVVGCLALLGSRIPPSLRLFLLSLAIFDDIGAIVVIAIGYGGGIDWLALGCVAVSLFGVLLMRSMGIRHVVAYIVAGVLAWLALDRSGIHPTTAGMLLGLMTPTGRWVSDSRLKAILGKVVAYPPGDDRAGDSGDRQDLRRAGIAAREAFSPLERLELALHPWVAFLVLPAFALASAGLPMSQVAVDWSLATAVAIGLFCGKPLGVLSFAYAANALGWASRPARLTWALIGGGAMLTGIGFSMSLLIAELALRADELGSAKIGILSASTLSAVCGLATLTWLTSKRHRMAEASRADRSKRH</sequence>
<evidence type="ECO:0000256" key="4">
    <source>
        <dbReference type="ARBA" id="ARBA00022989"/>
    </source>
</evidence>